<dbReference type="SUPFAM" id="SSF110849">
    <property type="entry name" value="ParB/Sulfiredoxin"/>
    <property type="match status" value="1"/>
</dbReference>
<protein>
    <recommendedName>
        <fullName evidence="2">ParB/Sulfiredoxin domain-containing protein</fullName>
    </recommendedName>
</protein>
<dbReference type="AlphaFoldDB" id="A0A6C0I709"/>
<reference evidence="1" key="1">
    <citation type="journal article" date="2020" name="Nature">
        <title>Giant virus diversity and host interactions through global metagenomics.</title>
        <authorList>
            <person name="Schulz F."/>
            <person name="Roux S."/>
            <person name="Paez-Espino D."/>
            <person name="Jungbluth S."/>
            <person name="Walsh D.A."/>
            <person name="Denef V.J."/>
            <person name="McMahon K.D."/>
            <person name="Konstantinidis K.T."/>
            <person name="Eloe-Fadrosh E.A."/>
            <person name="Kyrpides N.C."/>
            <person name="Woyke T."/>
        </authorList>
    </citation>
    <scope>NUCLEOTIDE SEQUENCE</scope>
    <source>
        <strain evidence="1">GVMAG-M-3300023184-51</strain>
    </source>
</reference>
<dbReference type="InterPro" id="IPR036086">
    <property type="entry name" value="ParB/Sulfiredoxin_sf"/>
</dbReference>
<sequence>MIIKSLNDSIETSITLGIFKSYKIAVSYHILNGVLQLFPITKCYELFNFNNCRLSTNPYLINNRPRGDNDIKSVLYHRQNIRQTGYTEPIWIIFTKNRFILLDGVHRIVATYLENKQNIKAFVIY</sequence>
<proteinExistence type="predicted"/>
<organism evidence="1">
    <name type="scientific">viral metagenome</name>
    <dbReference type="NCBI Taxonomy" id="1070528"/>
    <lineage>
        <taxon>unclassified sequences</taxon>
        <taxon>metagenomes</taxon>
        <taxon>organismal metagenomes</taxon>
    </lineage>
</organism>
<accession>A0A6C0I709</accession>
<evidence type="ECO:0000313" key="1">
    <source>
        <dbReference type="EMBL" id="QHT88694.1"/>
    </source>
</evidence>
<evidence type="ECO:0008006" key="2">
    <source>
        <dbReference type="Google" id="ProtNLM"/>
    </source>
</evidence>
<dbReference type="EMBL" id="MN740121">
    <property type="protein sequence ID" value="QHT88694.1"/>
    <property type="molecule type" value="Genomic_DNA"/>
</dbReference>
<name>A0A6C0I709_9ZZZZ</name>